<evidence type="ECO:0000313" key="2">
    <source>
        <dbReference type="Proteomes" id="UP000315082"/>
    </source>
</evidence>
<proteinExistence type="predicted"/>
<protein>
    <submittedName>
        <fullName evidence="1">Uncharacterized protein</fullName>
    </submittedName>
</protein>
<evidence type="ECO:0000313" key="1">
    <source>
        <dbReference type="EMBL" id="QDV68796.1"/>
    </source>
</evidence>
<name>A0A518JTC8_9BACT</name>
<accession>A0A518JTC8</accession>
<reference evidence="1 2" key="1">
    <citation type="submission" date="2019-02" db="EMBL/GenBank/DDBJ databases">
        <title>Deep-cultivation of Planctomycetes and their phenomic and genomic characterization uncovers novel biology.</title>
        <authorList>
            <person name="Wiegand S."/>
            <person name="Jogler M."/>
            <person name="Boedeker C."/>
            <person name="Pinto D."/>
            <person name="Vollmers J."/>
            <person name="Rivas-Marin E."/>
            <person name="Kohn T."/>
            <person name="Peeters S.H."/>
            <person name="Heuer A."/>
            <person name="Rast P."/>
            <person name="Oberbeckmann S."/>
            <person name="Bunk B."/>
            <person name="Jeske O."/>
            <person name="Meyerdierks A."/>
            <person name="Storesund J.E."/>
            <person name="Kallscheuer N."/>
            <person name="Luecker S."/>
            <person name="Lage O.M."/>
            <person name="Pohl T."/>
            <person name="Merkel B.J."/>
            <person name="Hornburger P."/>
            <person name="Mueller R.-W."/>
            <person name="Bruemmer F."/>
            <person name="Labrenz M."/>
            <person name="Spormann A.M."/>
            <person name="Op den Camp H."/>
            <person name="Overmann J."/>
            <person name="Amann R."/>
            <person name="Jetten M.S.M."/>
            <person name="Mascher T."/>
            <person name="Medema M.H."/>
            <person name="Devos D.P."/>
            <person name="Kaster A.-K."/>
            <person name="Ovreas L."/>
            <person name="Rohde M."/>
            <person name="Galperin M.Y."/>
            <person name="Jogler C."/>
        </authorList>
    </citation>
    <scope>NUCLEOTIDE SEQUENCE [LARGE SCALE GENOMIC DNA]</scope>
    <source>
        <strain evidence="1 2">Poly24</strain>
    </source>
</reference>
<dbReference type="EMBL" id="CP036348">
    <property type="protein sequence ID" value="QDV68796.1"/>
    <property type="molecule type" value="Genomic_DNA"/>
</dbReference>
<sequence length="168" mass="19171">MILSWVALALPVFFMSKFQCWHHPAHLPTPRPRDVTVRVQGHRSVVGNFLSWIPFRWSTFRDFGFEARAKPVAPCLGWHWLCQCFSSRSPKFGIPQPICQHRGPVTSRSESKDTGRSSEILWVGSRFDGQRFGTLVSKHGRSPWHPVCFEIVGLIDLPKVSEETGPFT</sequence>
<gene>
    <name evidence="1" type="ORF">Poly24_25090</name>
</gene>
<dbReference type="Proteomes" id="UP000315082">
    <property type="component" value="Chromosome"/>
</dbReference>
<dbReference type="AlphaFoldDB" id="A0A518JTC8"/>
<organism evidence="1 2">
    <name type="scientific">Rosistilla carotiformis</name>
    <dbReference type="NCBI Taxonomy" id="2528017"/>
    <lineage>
        <taxon>Bacteria</taxon>
        <taxon>Pseudomonadati</taxon>
        <taxon>Planctomycetota</taxon>
        <taxon>Planctomycetia</taxon>
        <taxon>Pirellulales</taxon>
        <taxon>Pirellulaceae</taxon>
        <taxon>Rosistilla</taxon>
    </lineage>
</organism>
<dbReference type="KEGG" id="rcf:Poly24_25090"/>
<keyword evidence="2" id="KW-1185">Reference proteome</keyword>